<dbReference type="InterPro" id="IPR003594">
    <property type="entry name" value="HATPase_dom"/>
</dbReference>
<evidence type="ECO:0000256" key="3">
    <source>
        <dbReference type="ARBA" id="ARBA00022553"/>
    </source>
</evidence>
<keyword evidence="12" id="KW-1185">Reference proteome</keyword>
<keyword evidence="3" id="KW-0597">Phosphoprotein</keyword>
<dbReference type="Gene3D" id="1.20.5.1930">
    <property type="match status" value="1"/>
</dbReference>
<dbReference type="InterPro" id="IPR050482">
    <property type="entry name" value="Sensor_HK_TwoCompSys"/>
</dbReference>
<dbReference type="Pfam" id="PF02518">
    <property type="entry name" value="HATPase_c"/>
    <property type="match status" value="1"/>
</dbReference>
<feature type="domain" description="Histidine kinase" evidence="10">
    <location>
        <begin position="465"/>
        <end position="653"/>
    </location>
</feature>
<evidence type="ECO:0000256" key="7">
    <source>
        <dbReference type="ARBA" id="ARBA00022840"/>
    </source>
</evidence>
<evidence type="ECO:0000256" key="4">
    <source>
        <dbReference type="ARBA" id="ARBA00022679"/>
    </source>
</evidence>
<protein>
    <recommendedName>
        <fullName evidence="2">histidine kinase</fullName>
        <ecNumber evidence="2">2.7.13.3</ecNumber>
    </recommendedName>
</protein>
<dbReference type="InterPro" id="IPR011712">
    <property type="entry name" value="Sig_transdc_His_kin_sub3_dim/P"/>
</dbReference>
<dbReference type="PROSITE" id="PS50109">
    <property type="entry name" value="HIS_KIN"/>
    <property type="match status" value="1"/>
</dbReference>
<gene>
    <name evidence="11" type="ORF">JKG61_03635</name>
</gene>
<keyword evidence="7" id="KW-0067">ATP-binding</keyword>
<dbReference type="SUPFAM" id="SSF55874">
    <property type="entry name" value="ATPase domain of HSP90 chaperone/DNA topoisomerase II/histidine kinase"/>
    <property type="match status" value="1"/>
</dbReference>
<comment type="caution">
    <text evidence="11">The sequence shown here is derived from an EMBL/GenBank/DDBJ whole genome shotgun (WGS) entry which is preliminary data.</text>
</comment>
<keyword evidence="8" id="KW-0902">Two-component regulatory system</keyword>
<keyword evidence="9" id="KW-1133">Transmembrane helix</keyword>
<feature type="transmembrane region" description="Helical" evidence="9">
    <location>
        <begin position="406"/>
        <end position="429"/>
    </location>
</feature>
<organism evidence="11 12">
    <name type="scientific">Sphingobacterium faecale</name>
    <dbReference type="NCBI Taxonomy" id="2803775"/>
    <lineage>
        <taxon>Bacteria</taxon>
        <taxon>Pseudomonadati</taxon>
        <taxon>Bacteroidota</taxon>
        <taxon>Sphingobacteriia</taxon>
        <taxon>Sphingobacteriales</taxon>
        <taxon>Sphingobacteriaceae</taxon>
        <taxon>Sphingobacterium</taxon>
    </lineage>
</organism>
<dbReference type="Gene3D" id="3.30.565.10">
    <property type="entry name" value="Histidine kinase-like ATPase, C-terminal domain"/>
    <property type="match status" value="1"/>
</dbReference>
<dbReference type="SUPFAM" id="SSF48452">
    <property type="entry name" value="TPR-like"/>
    <property type="match status" value="2"/>
</dbReference>
<dbReference type="InterPro" id="IPR005467">
    <property type="entry name" value="His_kinase_dom"/>
</dbReference>
<dbReference type="EMBL" id="JAERTY010000002">
    <property type="protein sequence ID" value="MBL1407834.1"/>
    <property type="molecule type" value="Genomic_DNA"/>
</dbReference>
<dbReference type="GO" id="GO:0016301">
    <property type="term" value="F:kinase activity"/>
    <property type="evidence" value="ECO:0007669"/>
    <property type="project" value="UniProtKB-KW"/>
</dbReference>
<proteinExistence type="predicted"/>
<comment type="catalytic activity">
    <reaction evidence="1">
        <text>ATP + protein L-histidine = ADP + protein N-phospho-L-histidine.</text>
        <dbReference type="EC" id="2.7.13.3"/>
    </reaction>
</comment>
<dbReference type="EC" id="2.7.13.3" evidence="2"/>
<dbReference type="Pfam" id="PF07730">
    <property type="entry name" value="HisKA_3"/>
    <property type="match status" value="1"/>
</dbReference>
<dbReference type="InterPro" id="IPR036890">
    <property type="entry name" value="HATPase_C_sf"/>
</dbReference>
<keyword evidence="9" id="KW-0812">Transmembrane</keyword>
<keyword evidence="4" id="KW-0808">Transferase</keyword>
<dbReference type="CDD" id="cd16917">
    <property type="entry name" value="HATPase_UhpB-NarQ-NarX-like"/>
    <property type="match status" value="1"/>
</dbReference>
<dbReference type="Gene3D" id="1.25.40.10">
    <property type="entry name" value="Tetratricopeptide repeat domain"/>
    <property type="match status" value="2"/>
</dbReference>
<reference evidence="11 12" key="1">
    <citation type="submission" date="2021-01" db="EMBL/GenBank/DDBJ databases">
        <title>C459-1 draft genome sequence.</title>
        <authorList>
            <person name="Zhang X.-F."/>
        </authorList>
    </citation>
    <scope>NUCLEOTIDE SEQUENCE [LARGE SCALE GENOMIC DNA]</scope>
    <source>
        <strain evidence="12">C459-1</strain>
    </source>
</reference>
<evidence type="ECO:0000256" key="1">
    <source>
        <dbReference type="ARBA" id="ARBA00000085"/>
    </source>
</evidence>
<evidence type="ECO:0000259" key="10">
    <source>
        <dbReference type="PROSITE" id="PS50109"/>
    </source>
</evidence>
<dbReference type="Proteomes" id="UP000625283">
    <property type="component" value="Unassembled WGS sequence"/>
</dbReference>
<sequence length="653" mass="74474">MKRLLYFLFFTLLSSKLSSQIQPRDQSKNDSLLIILKEGKTDSIRARAAFHLSKIWINIDSARGLKYLQQGNTLSKGNEYLNAIYRYQAIPSYRDENEVNAILAIFRKYDHPDAWDYTYRVAINRVRWLINQALADKALAILQRDIMPLAQKLKNPAYDAETALEMGRSFVNQSMYNEAVPYLEKAVARYESIQPKEENLLYNHIHTLGSLANVYNLLERSPKADSIIRRANELLLIQPNLAQKLRITSFEAMHLLQNGNYQKAEKLINHTLANAKGVPPRYLLNLHFQGYKARAGLGDKQGALSLLKKSHPIDSIHLNPEKFGAVDLSELLPTYALAYEQIGDHKQATFYWKRYIKHRDSVSKDQIVTQIANLEVQLRTQEKDAAIQHLRAEQNEITLHLKNQRIFTGLFTAAAILLLTLLGFILYIYKSKQKINANRIQQLETDNQLKVTRALLEGEERERQRIGRDLHDGLGGTLAGIHIQLSESQQQRQGPPLDRAITQLEGSIAEIRRIARNMVPENLFHQGLDTALRDLCISFSTTETQIEYQSSELSDNLSNSIQTNLYRIVQELLNNALRHGKAKNIIVQCIQNEDTLLLTVEDDGLGFDTQNKQNLQGIGLKNIQSRVNYMLGQYAIESAPDQGTTINIEIHVS</sequence>
<evidence type="ECO:0000256" key="5">
    <source>
        <dbReference type="ARBA" id="ARBA00022741"/>
    </source>
</evidence>
<name>A0ABS1QZT5_9SPHI</name>
<dbReference type="RefSeq" id="WP_202101642.1">
    <property type="nucleotide sequence ID" value="NZ_JAERTY010000002.1"/>
</dbReference>
<dbReference type="PANTHER" id="PTHR24421:SF10">
    <property type="entry name" value="NITRATE_NITRITE SENSOR PROTEIN NARQ"/>
    <property type="match status" value="1"/>
</dbReference>
<keyword evidence="5" id="KW-0547">Nucleotide-binding</keyword>
<evidence type="ECO:0000256" key="8">
    <source>
        <dbReference type="ARBA" id="ARBA00023012"/>
    </source>
</evidence>
<evidence type="ECO:0000256" key="2">
    <source>
        <dbReference type="ARBA" id="ARBA00012438"/>
    </source>
</evidence>
<accession>A0ABS1QZT5</accession>
<keyword evidence="9" id="KW-0472">Membrane</keyword>
<keyword evidence="6 11" id="KW-0418">Kinase</keyword>
<dbReference type="PANTHER" id="PTHR24421">
    <property type="entry name" value="NITRATE/NITRITE SENSOR PROTEIN NARX-RELATED"/>
    <property type="match status" value="1"/>
</dbReference>
<dbReference type="SMART" id="SM00387">
    <property type="entry name" value="HATPase_c"/>
    <property type="match status" value="1"/>
</dbReference>
<evidence type="ECO:0000313" key="12">
    <source>
        <dbReference type="Proteomes" id="UP000625283"/>
    </source>
</evidence>
<evidence type="ECO:0000313" key="11">
    <source>
        <dbReference type="EMBL" id="MBL1407834.1"/>
    </source>
</evidence>
<evidence type="ECO:0000256" key="6">
    <source>
        <dbReference type="ARBA" id="ARBA00022777"/>
    </source>
</evidence>
<evidence type="ECO:0000256" key="9">
    <source>
        <dbReference type="SAM" id="Phobius"/>
    </source>
</evidence>
<dbReference type="InterPro" id="IPR011990">
    <property type="entry name" value="TPR-like_helical_dom_sf"/>
</dbReference>